<dbReference type="KEGG" id="cpae:CPAST_c24650"/>
<organism evidence="2 5">
    <name type="scientific">Clostridium pasteurianum DSM 525 = ATCC 6013</name>
    <dbReference type="NCBI Taxonomy" id="1262449"/>
    <lineage>
        <taxon>Bacteria</taxon>
        <taxon>Bacillati</taxon>
        <taxon>Bacillota</taxon>
        <taxon>Clostridia</taxon>
        <taxon>Eubacteriales</taxon>
        <taxon>Clostridiaceae</taxon>
        <taxon>Clostridium</taxon>
    </lineage>
</organism>
<evidence type="ECO:0000313" key="4">
    <source>
        <dbReference type="Proteomes" id="UP000028042"/>
    </source>
</evidence>
<dbReference type="Proteomes" id="UP000028042">
    <property type="component" value="Unassembled WGS sequence"/>
</dbReference>
<evidence type="ECO:0000256" key="1">
    <source>
        <dbReference type="SAM" id="Coils"/>
    </source>
</evidence>
<reference evidence="3" key="2">
    <citation type="submission" date="2015-10" db="EMBL/GenBank/DDBJ databases">
        <title>Improved Draft Genome Sequence of Clostridium pasteurianum Strain ATCC 6013 (DSM 525) Using a Hybrid Next-Generation Sequencing Approach.</title>
        <authorList>
            <person name="Pyne M.E."/>
            <person name="Utturkar S.M."/>
            <person name="Brown S.D."/>
            <person name="Moo-Young M."/>
            <person name="Chung D.A."/>
            <person name="Chou P.C."/>
        </authorList>
    </citation>
    <scope>NUCLEOTIDE SEQUENCE</scope>
    <source>
        <strain evidence="3">ATCC 6013</strain>
    </source>
</reference>
<dbReference type="EMBL" id="CP009268">
    <property type="protein sequence ID" value="AJA52522.1"/>
    <property type="molecule type" value="Genomic_DNA"/>
</dbReference>
<dbReference type="Pfam" id="PF20092">
    <property type="entry name" value="DUF6483"/>
    <property type="match status" value="1"/>
</dbReference>
<sequence length="211" mass="24680">MIKDDYNSKISKEFLSVIKQIKNVKNLRLEAFTLIDKAFKRFLGFSSSFVNSVSEKDLLNLMKKGDKIQGIQCAIAAVFLFEEGNIFYEEGNYNEAYFRYSKAFSLIYTIFSLELECELEGYKELSQEIANAMEKFEITSEDQEKLFYFYKSLGVFSKAEDYLYDLIKDPQKKDFTENNLKEFYSDLLKKSDEDLIKGNLPRNEILEALRA</sequence>
<dbReference type="AlphaFoldDB" id="A0A0H3J4V5"/>
<protein>
    <recommendedName>
        <fullName evidence="6">Tetratricopeptide repeat protein</fullName>
    </recommendedName>
</protein>
<evidence type="ECO:0000313" key="2">
    <source>
        <dbReference type="EMBL" id="AJA52522.1"/>
    </source>
</evidence>
<proteinExistence type="predicted"/>
<keyword evidence="5" id="KW-1185">Reference proteome</keyword>
<dbReference type="Proteomes" id="UP000030905">
    <property type="component" value="Chromosome"/>
</dbReference>
<dbReference type="KEGG" id="cpat:CLPA_c24650"/>
<dbReference type="EMBL" id="JPGY02000001">
    <property type="protein sequence ID" value="KRU11468.1"/>
    <property type="molecule type" value="Genomic_DNA"/>
</dbReference>
<dbReference type="InterPro" id="IPR045507">
    <property type="entry name" value="DUF6483"/>
</dbReference>
<feature type="coiled-coil region" evidence="1">
    <location>
        <begin position="115"/>
        <end position="142"/>
    </location>
</feature>
<keyword evidence="1" id="KW-0175">Coiled coil</keyword>
<evidence type="ECO:0000313" key="5">
    <source>
        <dbReference type="Proteomes" id="UP000030905"/>
    </source>
</evidence>
<reference evidence="3 4" key="3">
    <citation type="journal article" name="Genome Announc.">
        <title>Improved Draft Genome Sequence of Clostridium pasteurianum Strain ATCC 6013 (DSM 525) Using a Hybrid Next-Generation Sequencing Approach.</title>
        <authorList>
            <person name="Pyne M.E."/>
            <person name="Utturkar S."/>
            <person name="Brown S.D."/>
            <person name="Moo-Young M."/>
            <person name="Chung D.A."/>
            <person name="Chou C.P."/>
        </authorList>
    </citation>
    <scope>NUCLEOTIDE SEQUENCE [LARGE SCALE GENOMIC DNA]</scope>
    <source>
        <strain evidence="3 4">ATCC 6013</strain>
    </source>
</reference>
<evidence type="ECO:0000313" key="3">
    <source>
        <dbReference type="EMBL" id="KRU11468.1"/>
    </source>
</evidence>
<dbReference type="eggNOG" id="ENOG5030FR0">
    <property type="taxonomic scope" value="Bacteria"/>
</dbReference>
<name>A0A0H3J4V5_CLOPA</name>
<accession>A0A0H3J4V5</accession>
<reference evidence="2 5" key="1">
    <citation type="journal article" date="2015" name="Genome Announc.">
        <title>Complete Genome Sequence of the Nitrogen-Fixing and Solvent-Producing Clostridium pasteurianum DSM 525.</title>
        <authorList>
            <person name="Poehlein A."/>
            <person name="Grosse-Honebrink A."/>
            <person name="Zhang Y."/>
            <person name="Minton N.P."/>
            <person name="Daniel R."/>
        </authorList>
    </citation>
    <scope>NUCLEOTIDE SEQUENCE [LARGE SCALE GENOMIC DNA]</scope>
    <source>
        <strain evidence="2">DSM 525</strain>
        <strain evidence="5">DSM 525 / ATCC 6013</strain>
    </source>
</reference>
<gene>
    <name evidence="2" type="ORF">CLPA_c24650</name>
    <name evidence="3" type="ORF">CP6013_00715</name>
</gene>
<evidence type="ECO:0008006" key="6">
    <source>
        <dbReference type="Google" id="ProtNLM"/>
    </source>
</evidence>
<dbReference type="PATRIC" id="fig|1262449.3.peg.3572"/>